<accession>A0A1G2BNY6</accession>
<gene>
    <name evidence="1" type="ORF">A3H70_03825</name>
</gene>
<protein>
    <recommendedName>
        <fullName evidence="3">Methyltransferase type 11 domain-containing protein</fullName>
    </recommendedName>
</protein>
<dbReference type="STRING" id="1798553.A3H70_03825"/>
<dbReference type="PANTHER" id="PTHR43591">
    <property type="entry name" value="METHYLTRANSFERASE"/>
    <property type="match status" value="1"/>
</dbReference>
<dbReference type="Gene3D" id="3.40.50.150">
    <property type="entry name" value="Vaccinia Virus protein VP39"/>
    <property type="match status" value="1"/>
</dbReference>
<organism evidence="1 2">
    <name type="scientific">Candidatus Komeilibacteria bacterium RIFCSPLOWO2_02_FULL_48_11</name>
    <dbReference type="NCBI Taxonomy" id="1798553"/>
    <lineage>
        <taxon>Bacteria</taxon>
        <taxon>Candidatus Komeiliibacteriota</taxon>
    </lineage>
</organism>
<dbReference type="Pfam" id="PF13489">
    <property type="entry name" value="Methyltransf_23"/>
    <property type="match status" value="1"/>
</dbReference>
<evidence type="ECO:0000313" key="1">
    <source>
        <dbReference type="EMBL" id="OGY90832.1"/>
    </source>
</evidence>
<dbReference type="AlphaFoldDB" id="A0A1G2BNY6"/>
<dbReference type="Proteomes" id="UP000178109">
    <property type="component" value="Unassembled WGS sequence"/>
</dbReference>
<comment type="caution">
    <text evidence="1">The sequence shown here is derived from an EMBL/GenBank/DDBJ whole genome shotgun (WGS) entry which is preliminary data.</text>
</comment>
<dbReference type="InterPro" id="IPR029063">
    <property type="entry name" value="SAM-dependent_MTases_sf"/>
</dbReference>
<dbReference type="CDD" id="cd02440">
    <property type="entry name" value="AdoMet_MTases"/>
    <property type="match status" value="1"/>
</dbReference>
<sequence>MSFLHSLIQLAAKLPVDLSQSKYNHSSKGKLIALARVPQALPSATALDLGCGDGWWSDQLKHLGFAVTAVDQEREYPNKDSAQRYKDMIAMNLNEPLPLPDASFNLVWCSEVIGFLKNYQQTIKEIRRVLEPGGTFIFTTPNSFSWLHYFFKMFGLSNQDWHHEKHINFLRLNDIKQLFPEAQVFGYFPYLIIKATIQSGVGLLSPTFVIIGKKQ</sequence>
<dbReference type="SUPFAM" id="SSF53335">
    <property type="entry name" value="S-adenosyl-L-methionine-dependent methyltransferases"/>
    <property type="match status" value="1"/>
</dbReference>
<proteinExistence type="predicted"/>
<evidence type="ECO:0008006" key="3">
    <source>
        <dbReference type="Google" id="ProtNLM"/>
    </source>
</evidence>
<dbReference type="EMBL" id="MHKO01000059">
    <property type="protein sequence ID" value="OGY90832.1"/>
    <property type="molecule type" value="Genomic_DNA"/>
</dbReference>
<name>A0A1G2BNY6_9BACT</name>
<evidence type="ECO:0000313" key="2">
    <source>
        <dbReference type="Proteomes" id="UP000178109"/>
    </source>
</evidence>
<reference evidence="1 2" key="1">
    <citation type="journal article" date="2016" name="Nat. Commun.">
        <title>Thousands of microbial genomes shed light on interconnected biogeochemical processes in an aquifer system.</title>
        <authorList>
            <person name="Anantharaman K."/>
            <person name="Brown C.T."/>
            <person name="Hug L.A."/>
            <person name="Sharon I."/>
            <person name="Castelle C.J."/>
            <person name="Probst A.J."/>
            <person name="Thomas B.C."/>
            <person name="Singh A."/>
            <person name="Wilkins M.J."/>
            <person name="Karaoz U."/>
            <person name="Brodie E.L."/>
            <person name="Williams K.H."/>
            <person name="Hubbard S.S."/>
            <person name="Banfield J.F."/>
        </authorList>
    </citation>
    <scope>NUCLEOTIDE SEQUENCE [LARGE SCALE GENOMIC DNA]</scope>
</reference>